<evidence type="ECO:0000256" key="10">
    <source>
        <dbReference type="ARBA" id="ARBA00023112"/>
    </source>
</evidence>
<evidence type="ECO:0000256" key="6">
    <source>
        <dbReference type="ARBA" id="ARBA00022596"/>
    </source>
</evidence>
<evidence type="ECO:0000256" key="7">
    <source>
        <dbReference type="ARBA" id="ARBA00022692"/>
    </source>
</evidence>
<protein>
    <recommendedName>
        <fullName evidence="13">Nickel/cobalt efflux system</fullName>
    </recommendedName>
</protein>
<evidence type="ECO:0000256" key="4">
    <source>
        <dbReference type="ARBA" id="ARBA00022448"/>
    </source>
</evidence>
<feature type="transmembrane region" description="Helical" evidence="13">
    <location>
        <begin position="115"/>
        <end position="135"/>
    </location>
</feature>
<feature type="transmembrane region" description="Helical" evidence="13">
    <location>
        <begin position="223"/>
        <end position="247"/>
    </location>
</feature>
<feature type="transmembrane region" description="Helical" evidence="13">
    <location>
        <begin position="156"/>
        <end position="181"/>
    </location>
</feature>
<dbReference type="GO" id="GO:0032025">
    <property type="term" value="P:response to cobalt ion"/>
    <property type="evidence" value="ECO:0007669"/>
    <property type="project" value="TreeGrafter"/>
</dbReference>
<evidence type="ECO:0000256" key="5">
    <source>
        <dbReference type="ARBA" id="ARBA00022475"/>
    </source>
</evidence>
<keyword evidence="4 13" id="KW-0813">Transport</keyword>
<dbReference type="PANTHER" id="PTHR40659">
    <property type="entry name" value="NICKEL/COBALT EFFLUX SYSTEM RCNA"/>
    <property type="match status" value="1"/>
</dbReference>
<name>A0A7W7Y4K1_9BACT</name>
<dbReference type="PANTHER" id="PTHR40659:SF1">
    <property type="entry name" value="NICKEL_COBALT EFFLUX SYSTEM RCNA"/>
    <property type="match status" value="1"/>
</dbReference>
<keyword evidence="15" id="KW-1185">Reference proteome</keyword>
<comment type="function">
    <text evidence="1">Efflux system for nickel and cobalt.</text>
</comment>
<organism evidence="14 15">
    <name type="scientific">Desulfurispira natronophila</name>
    <dbReference type="NCBI Taxonomy" id="682562"/>
    <lineage>
        <taxon>Bacteria</taxon>
        <taxon>Pseudomonadati</taxon>
        <taxon>Chrysiogenota</taxon>
        <taxon>Chrysiogenia</taxon>
        <taxon>Chrysiogenales</taxon>
        <taxon>Chrysiogenaceae</taxon>
        <taxon>Desulfurispira</taxon>
    </lineage>
</organism>
<evidence type="ECO:0000256" key="11">
    <source>
        <dbReference type="ARBA" id="ARBA00023136"/>
    </source>
</evidence>
<gene>
    <name evidence="14" type="ORF">HNR37_001118</name>
</gene>
<dbReference type="EMBL" id="JACHID010000006">
    <property type="protein sequence ID" value="MBB5021804.1"/>
    <property type="molecule type" value="Genomic_DNA"/>
</dbReference>
<dbReference type="InterPro" id="IPR011541">
    <property type="entry name" value="Ni/Co_transpt_high_affinity"/>
</dbReference>
<reference evidence="14 15" key="1">
    <citation type="submission" date="2020-08" db="EMBL/GenBank/DDBJ databases">
        <title>Genomic Encyclopedia of Type Strains, Phase IV (KMG-IV): sequencing the most valuable type-strain genomes for metagenomic binning, comparative biology and taxonomic classification.</title>
        <authorList>
            <person name="Goeker M."/>
        </authorList>
    </citation>
    <scope>NUCLEOTIDE SEQUENCE [LARGE SCALE GENOMIC DNA]</scope>
    <source>
        <strain evidence="14 15">DSM 22071</strain>
    </source>
</reference>
<dbReference type="GO" id="GO:0010045">
    <property type="term" value="P:response to nickel cation"/>
    <property type="evidence" value="ECO:0007669"/>
    <property type="project" value="TreeGrafter"/>
</dbReference>
<evidence type="ECO:0000256" key="9">
    <source>
        <dbReference type="ARBA" id="ARBA00023065"/>
    </source>
</evidence>
<comment type="similarity">
    <text evidence="13">Belongs to the NiCoT transporter (TC 2.A.52) family.</text>
</comment>
<keyword evidence="8 13" id="KW-1133">Transmembrane helix</keyword>
<evidence type="ECO:0000256" key="2">
    <source>
        <dbReference type="ARBA" id="ARBA00004651"/>
    </source>
</evidence>
<keyword evidence="3" id="KW-0171">Cobalt transport</keyword>
<evidence type="ECO:0000313" key="14">
    <source>
        <dbReference type="EMBL" id="MBB5021804.1"/>
    </source>
</evidence>
<dbReference type="GO" id="GO:0046583">
    <property type="term" value="F:monoatomic cation efflux transmembrane transporter activity"/>
    <property type="evidence" value="ECO:0007669"/>
    <property type="project" value="TreeGrafter"/>
</dbReference>
<dbReference type="RefSeq" id="WP_183731181.1">
    <property type="nucleotide sequence ID" value="NZ_JACHID010000006.1"/>
</dbReference>
<evidence type="ECO:0000256" key="1">
    <source>
        <dbReference type="ARBA" id="ARBA00002510"/>
    </source>
</evidence>
<keyword evidence="5" id="KW-1003">Cell membrane</keyword>
<keyword evidence="12" id="KW-0170">Cobalt</keyword>
<dbReference type="Proteomes" id="UP000528322">
    <property type="component" value="Unassembled WGS sequence"/>
</dbReference>
<dbReference type="InterPro" id="IPR051224">
    <property type="entry name" value="NiCoT_RcnA"/>
</dbReference>
<dbReference type="Pfam" id="PF03824">
    <property type="entry name" value="NicO"/>
    <property type="match status" value="1"/>
</dbReference>
<dbReference type="GO" id="GO:0006824">
    <property type="term" value="P:cobalt ion transport"/>
    <property type="evidence" value="ECO:0007669"/>
    <property type="project" value="UniProtKB-KW"/>
</dbReference>
<comment type="subcellular location">
    <subcellularLocation>
        <location evidence="2 13">Cell membrane</location>
        <topology evidence="2 13">Multi-pass membrane protein</topology>
    </subcellularLocation>
</comment>
<keyword evidence="11 13" id="KW-0472">Membrane</keyword>
<feature type="transmembrane region" description="Helical" evidence="13">
    <location>
        <begin position="187"/>
        <end position="211"/>
    </location>
</feature>
<evidence type="ECO:0000256" key="12">
    <source>
        <dbReference type="ARBA" id="ARBA00023285"/>
    </source>
</evidence>
<dbReference type="AlphaFoldDB" id="A0A7W7Y4K1"/>
<evidence type="ECO:0000256" key="13">
    <source>
        <dbReference type="RuleBase" id="RU362101"/>
    </source>
</evidence>
<evidence type="ECO:0000256" key="8">
    <source>
        <dbReference type="ARBA" id="ARBA00022989"/>
    </source>
</evidence>
<feature type="transmembrane region" description="Helical" evidence="13">
    <location>
        <begin position="30"/>
        <end position="48"/>
    </location>
</feature>
<dbReference type="GO" id="GO:0005886">
    <property type="term" value="C:plasma membrane"/>
    <property type="evidence" value="ECO:0007669"/>
    <property type="project" value="UniProtKB-SubCell"/>
</dbReference>
<keyword evidence="9" id="KW-0406">Ion transport</keyword>
<sequence length="255" mass="27110">MLANVWSLLLQWQQTLNSQFSTIFRQLDEGGISTAAMLVLVAFAYGVIHAAGPGHGKAIIGSYFLARGGRIAQVAKISYLVAIVHACSALLVTLVIYFFLDGIFRQLFGQTEQMLFLLSGVMIILIGSYLLWRFVRNPATCCGHHHDAPALQDKSPYALALSIGIVPCPGVMTVLLFSLALGHLAMGVLAAIVMSVGMGITIFAAGLLSIGAHKGTRSIHPRLVYLLGFGGPVLIITLGVLLVALHYGRSAGSPL</sequence>
<keyword evidence="6" id="KW-0533">Nickel</keyword>
<evidence type="ECO:0000256" key="3">
    <source>
        <dbReference type="ARBA" id="ARBA00022426"/>
    </source>
</evidence>
<proteinExistence type="inferred from homology"/>
<dbReference type="GO" id="GO:0015099">
    <property type="term" value="F:nickel cation transmembrane transporter activity"/>
    <property type="evidence" value="ECO:0007669"/>
    <property type="project" value="UniProtKB-UniRule"/>
</dbReference>
<comment type="caution">
    <text evidence="14">The sequence shown here is derived from an EMBL/GenBank/DDBJ whole genome shotgun (WGS) entry which is preliminary data.</text>
</comment>
<evidence type="ECO:0000313" key="15">
    <source>
        <dbReference type="Proteomes" id="UP000528322"/>
    </source>
</evidence>
<keyword evidence="7 13" id="KW-0812">Transmembrane</keyword>
<accession>A0A7W7Y4K1</accession>
<keyword evidence="10" id="KW-0921">Nickel transport</keyword>
<feature type="transmembrane region" description="Helical" evidence="13">
    <location>
        <begin position="77"/>
        <end position="100"/>
    </location>
</feature>